<evidence type="ECO:0000313" key="2">
    <source>
        <dbReference type="EMBL" id="KAK6633130.1"/>
    </source>
</evidence>
<sequence>MNQQCICDYSSEEYSEDKKDEQLENSCNRIFLNFTREYRNPAKDRYNQEKVRKLFQYLRERSDLQEMRVSGWLDAENEENYPEERKGGSGNEEKVHHAEEISKDADDDDSFYDDGDDKDDVDDDEKSCKGGGQRFAMSRDFWYRKLNTLKAQRLDEAAKKAEKKGKFRVAPFFGGGRGGERGGGGGGGGGCAKWQDGGGPPDEEGLEAEDIPPDDRVKDPKCLRYIRNEKIFADRVPHSKEDIFTDLNEFEKTIAKPVEKILSMKFMNVYENRDHFCKKQD</sequence>
<feature type="region of interest" description="Disordered" evidence="1">
    <location>
        <begin position="172"/>
        <end position="219"/>
    </location>
</feature>
<feature type="compositionally biased region" description="Acidic residues" evidence="1">
    <location>
        <begin position="105"/>
        <end position="125"/>
    </location>
</feature>
<accession>A0AAN8Q383</accession>
<name>A0AAN8Q383_POLSC</name>
<feature type="compositionally biased region" description="Basic and acidic residues" evidence="1">
    <location>
        <begin position="82"/>
        <end position="104"/>
    </location>
</feature>
<gene>
    <name evidence="2" type="ORF">RUM43_012874</name>
</gene>
<proteinExistence type="predicted"/>
<reference evidence="2 3" key="1">
    <citation type="submission" date="2023-10" db="EMBL/GenBank/DDBJ databases">
        <title>Genomes of two closely related lineages of the louse Polyplax serrata with different host specificities.</title>
        <authorList>
            <person name="Martinu J."/>
            <person name="Tarabai H."/>
            <person name="Stefka J."/>
            <person name="Hypsa V."/>
        </authorList>
    </citation>
    <scope>NUCLEOTIDE SEQUENCE [LARGE SCALE GENOMIC DNA]</scope>
    <source>
        <strain evidence="2">HR10_N</strain>
    </source>
</reference>
<dbReference type="EMBL" id="JAWJWE010000006">
    <property type="protein sequence ID" value="KAK6633130.1"/>
    <property type="molecule type" value="Genomic_DNA"/>
</dbReference>
<protein>
    <submittedName>
        <fullName evidence="2">Uncharacterized protein</fullName>
    </submittedName>
</protein>
<evidence type="ECO:0000256" key="1">
    <source>
        <dbReference type="SAM" id="MobiDB-lite"/>
    </source>
</evidence>
<dbReference type="AlphaFoldDB" id="A0AAN8Q383"/>
<dbReference type="Proteomes" id="UP001372834">
    <property type="component" value="Unassembled WGS sequence"/>
</dbReference>
<evidence type="ECO:0000313" key="3">
    <source>
        <dbReference type="Proteomes" id="UP001372834"/>
    </source>
</evidence>
<feature type="region of interest" description="Disordered" evidence="1">
    <location>
        <begin position="75"/>
        <end position="132"/>
    </location>
</feature>
<organism evidence="2 3">
    <name type="scientific">Polyplax serrata</name>
    <name type="common">Common mouse louse</name>
    <dbReference type="NCBI Taxonomy" id="468196"/>
    <lineage>
        <taxon>Eukaryota</taxon>
        <taxon>Metazoa</taxon>
        <taxon>Ecdysozoa</taxon>
        <taxon>Arthropoda</taxon>
        <taxon>Hexapoda</taxon>
        <taxon>Insecta</taxon>
        <taxon>Pterygota</taxon>
        <taxon>Neoptera</taxon>
        <taxon>Paraneoptera</taxon>
        <taxon>Psocodea</taxon>
        <taxon>Troctomorpha</taxon>
        <taxon>Phthiraptera</taxon>
        <taxon>Anoplura</taxon>
        <taxon>Polyplacidae</taxon>
        <taxon>Polyplax</taxon>
    </lineage>
</organism>
<feature type="compositionally biased region" description="Gly residues" evidence="1">
    <location>
        <begin position="173"/>
        <end position="200"/>
    </location>
</feature>
<comment type="caution">
    <text evidence="2">The sequence shown here is derived from an EMBL/GenBank/DDBJ whole genome shotgun (WGS) entry which is preliminary data.</text>
</comment>
<feature type="compositionally biased region" description="Acidic residues" evidence="1">
    <location>
        <begin position="201"/>
        <end position="212"/>
    </location>
</feature>